<dbReference type="GO" id="GO:0016071">
    <property type="term" value="P:mRNA metabolic process"/>
    <property type="evidence" value="ECO:0007669"/>
    <property type="project" value="UniProtKB-ARBA"/>
</dbReference>
<evidence type="ECO:0000313" key="3">
    <source>
        <dbReference type="Proteomes" id="UP001293593"/>
    </source>
</evidence>
<evidence type="ECO:0000256" key="1">
    <source>
        <dbReference type="SAM" id="MobiDB-lite"/>
    </source>
</evidence>
<feature type="compositionally biased region" description="Low complexity" evidence="1">
    <location>
        <begin position="62"/>
        <end position="78"/>
    </location>
</feature>
<evidence type="ECO:0000313" key="2">
    <source>
        <dbReference type="EMBL" id="KAK4266455.1"/>
    </source>
</evidence>
<reference evidence="2" key="1">
    <citation type="submission" date="2023-10" db="EMBL/GenBank/DDBJ databases">
        <title>Chromosome-level genome of the transformable northern wattle, Acacia crassicarpa.</title>
        <authorList>
            <person name="Massaro I."/>
            <person name="Sinha N.R."/>
            <person name="Poethig S."/>
            <person name="Leichty A.R."/>
        </authorList>
    </citation>
    <scope>NUCLEOTIDE SEQUENCE</scope>
    <source>
        <strain evidence="2">Acra3RX</strain>
        <tissue evidence="2">Leaf</tissue>
    </source>
</reference>
<dbReference type="PANTHER" id="PTHR33670">
    <property type="entry name" value="SPLICING FACTOR, PROLINE- AND GLUTAMINE-RICH-LIKE"/>
    <property type="match status" value="1"/>
</dbReference>
<protein>
    <submittedName>
        <fullName evidence="2">Uncharacterized protein</fullName>
    </submittedName>
</protein>
<proteinExistence type="predicted"/>
<dbReference type="Pfam" id="PF15365">
    <property type="entry name" value="PNRC"/>
    <property type="match status" value="1"/>
</dbReference>
<dbReference type="InterPro" id="IPR028322">
    <property type="entry name" value="PNRC-like_rgn"/>
</dbReference>
<comment type="caution">
    <text evidence="2">The sequence shown here is derived from an EMBL/GenBank/DDBJ whole genome shotgun (WGS) entry which is preliminary data.</text>
</comment>
<dbReference type="EMBL" id="JAWXYG010000008">
    <property type="protein sequence ID" value="KAK4266455.1"/>
    <property type="molecule type" value="Genomic_DNA"/>
</dbReference>
<gene>
    <name evidence="2" type="ORF">QN277_027374</name>
</gene>
<name>A0AAE1MIW8_9FABA</name>
<feature type="region of interest" description="Disordered" evidence="1">
    <location>
        <begin position="36"/>
        <end position="90"/>
    </location>
</feature>
<keyword evidence="3" id="KW-1185">Reference proteome</keyword>
<sequence length="194" mass="21436">MATEVLRPQDCLVERIRVPPAVFSRRRGYGGYWNYSNYVANPRPSRKPSTRPERQEQKKRVVVSTSSQSVSEPSVSKKPSSDDSKMAKGSGLVMERVTILRRGQSLDSMIKNGISKTESEDVVVSGTQRLGPDPELVPKQIRIMKSGNMYAGSAFAVSPSPSALPLPSFSKKKQCSAAVDNPATRDLRRLLRLE</sequence>
<dbReference type="AlphaFoldDB" id="A0AAE1MIW8"/>
<organism evidence="2 3">
    <name type="scientific">Acacia crassicarpa</name>
    <name type="common">northern wattle</name>
    <dbReference type="NCBI Taxonomy" id="499986"/>
    <lineage>
        <taxon>Eukaryota</taxon>
        <taxon>Viridiplantae</taxon>
        <taxon>Streptophyta</taxon>
        <taxon>Embryophyta</taxon>
        <taxon>Tracheophyta</taxon>
        <taxon>Spermatophyta</taxon>
        <taxon>Magnoliopsida</taxon>
        <taxon>eudicotyledons</taxon>
        <taxon>Gunneridae</taxon>
        <taxon>Pentapetalae</taxon>
        <taxon>rosids</taxon>
        <taxon>fabids</taxon>
        <taxon>Fabales</taxon>
        <taxon>Fabaceae</taxon>
        <taxon>Caesalpinioideae</taxon>
        <taxon>mimosoid clade</taxon>
        <taxon>Acacieae</taxon>
        <taxon>Acacia</taxon>
    </lineage>
</organism>
<dbReference type="PANTHER" id="PTHR33670:SF1">
    <property type="entry name" value="OS09G0416300 PROTEIN"/>
    <property type="match status" value="1"/>
</dbReference>
<feature type="compositionally biased region" description="Basic and acidic residues" evidence="1">
    <location>
        <begin position="50"/>
        <end position="59"/>
    </location>
</feature>
<accession>A0AAE1MIW8</accession>
<dbReference type="Proteomes" id="UP001293593">
    <property type="component" value="Unassembled WGS sequence"/>
</dbReference>